<dbReference type="Pfam" id="PF02882">
    <property type="entry name" value="THF_DHG_CYH_C"/>
    <property type="match status" value="1"/>
</dbReference>
<evidence type="ECO:0000256" key="9">
    <source>
        <dbReference type="ARBA" id="ARBA00023102"/>
    </source>
</evidence>
<keyword evidence="9 12" id="KW-0368">Histidine biosynthesis</keyword>
<keyword evidence="4 12" id="KW-0028">Amino-acid biosynthesis</keyword>
<dbReference type="InterPro" id="IPR046346">
    <property type="entry name" value="Aminoacid_DH-like_N_sf"/>
</dbReference>
<protein>
    <recommendedName>
        <fullName evidence="12">Bifunctional protein FolD</fullName>
    </recommendedName>
    <domain>
        <recommendedName>
            <fullName evidence="12">Methylenetetrahydrofolate dehydrogenase</fullName>
            <ecNumber evidence="12">1.5.1.5</ecNumber>
        </recommendedName>
    </domain>
    <domain>
        <recommendedName>
            <fullName evidence="12">Methenyltetrahydrofolate cyclohydrolase</fullName>
            <ecNumber evidence="12">3.5.4.9</ecNumber>
        </recommendedName>
    </domain>
</protein>
<keyword evidence="11 12" id="KW-0511">Multifunctional enzyme</keyword>
<dbReference type="EMBL" id="QJUE01000004">
    <property type="protein sequence ID" value="PYE01677.1"/>
    <property type="molecule type" value="Genomic_DNA"/>
</dbReference>
<evidence type="ECO:0000256" key="1">
    <source>
        <dbReference type="ARBA" id="ARBA00004777"/>
    </source>
</evidence>
<comment type="similarity">
    <text evidence="12">Belongs to the tetrahydrofolate dehydrogenase/cyclohydrolase family.</text>
</comment>
<evidence type="ECO:0000313" key="16">
    <source>
        <dbReference type="Proteomes" id="UP000247807"/>
    </source>
</evidence>
<dbReference type="CDD" id="cd01080">
    <property type="entry name" value="NAD_bind_m-THF_DH_Cyclohyd"/>
    <property type="match status" value="1"/>
</dbReference>
<dbReference type="GO" id="GO:0035999">
    <property type="term" value="P:tetrahydrofolate interconversion"/>
    <property type="evidence" value="ECO:0007669"/>
    <property type="project" value="UniProtKB-UniRule"/>
</dbReference>
<evidence type="ECO:0000256" key="8">
    <source>
        <dbReference type="ARBA" id="ARBA00023002"/>
    </source>
</evidence>
<keyword evidence="6 12" id="KW-0378">Hydrolase</keyword>
<evidence type="ECO:0000256" key="3">
    <source>
        <dbReference type="ARBA" id="ARBA00022563"/>
    </source>
</evidence>
<evidence type="ECO:0000256" key="11">
    <source>
        <dbReference type="ARBA" id="ARBA00023268"/>
    </source>
</evidence>
<sequence length="303" mass="32892">MANILDGKKLAQEIELILQQTIESGLEVAKRSPGLAVIRVGNDPASGVYVNYKEKACQRIGVKSFAKHLKEDISLEELIEIIKGLNDEDKVDGILLQLPLPSHLNEACLLSRINPDKDADGLHPLNLGLLIKGEKGPRSCTPAGVMALLKRNHIEIEGKRAVVVGRSILVGKPMALMLEAANATVTIAHSRTKDLPSLTREADLIVVAAGKPYLIGEEHIRENSIVIDVGIHRLPSVKKNLQKSEKTKLCGDVKIFEIENKVAAYSPVPGGVGPMTVTMLLANTVDRWQKHCGLPLTISHLLP</sequence>
<dbReference type="OrthoDB" id="9803580at2"/>
<dbReference type="EC" id="3.5.4.9" evidence="12"/>
<keyword evidence="8 12" id="KW-0560">Oxidoreductase</keyword>
<dbReference type="GO" id="GO:0000105">
    <property type="term" value="P:L-histidine biosynthetic process"/>
    <property type="evidence" value="ECO:0007669"/>
    <property type="project" value="UniProtKB-KW"/>
</dbReference>
<dbReference type="InterPro" id="IPR020867">
    <property type="entry name" value="THF_DH/CycHdrlase_CS"/>
</dbReference>
<dbReference type="EC" id="1.5.1.5" evidence="12"/>
<dbReference type="PANTHER" id="PTHR48099:SF5">
    <property type="entry name" value="C-1-TETRAHYDROFOLATE SYNTHASE, CYTOPLASMIC"/>
    <property type="match status" value="1"/>
</dbReference>
<comment type="subunit">
    <text evidence="2 12">Homodimer.</text>
</comment>
<dbReference type="Proteomes" id="UP000247807">
    <property type="component" value="Unassembled WGS sequence"/>
</dbReference>
<evidence type="ECO:0000259" key="14">
    <source>
        <dbReference type="Pfam" id="PF02882"/>
    </source>
</evidence>
<evidence type="ECO:0000256" key="2">
    <source>
        <dbReference type="ARBA" id="ARBA00011738"/>
    </source>
</evidence>
<comment type="catalytic activity">
    <reaction evidence="12">
        <text>(6R)-5,10-methylene-5,6,7,8-tetrahydrofolate + NADP(+) = (6R)-5,10-methenyltetrahydrofolate + NADPH</text>
        <dbReference type="Rhea" id="RHEA:22812"/>
        <dbReference type="ChEBI" id="CHEBI:15636"/>
        <dbReference type="ChEBI" id="CHEBI:57455"/>
        <dbReference type="ChEBI" id="CHEBI:57783"/>
        <dbReference type="ChEBI" id="CHEBI:58349"/>
        <dbReference type="EC" id="1.5.1.5"/>
    </reaction>
</comment>
<dbReference type="Pfam" id="PF00763">
    <property type="entry name" value="THF_DHG_CYH"/>
    <property type="match status" value="1"/>
</dbReference>
<dbReference type="SUPFAM" id="SSF51735">
    <property type="entry name" value="NAD(P)-binding Rossmann-fold domains"/>
    <property type="match status" value="1"/>
</dbReference>
<comment type="pathway">
    <text evidence="1 12">One-carbon metabolism; tetrahydrofolate interconversion.</text>
</comment>
<keyword evidence="7 12" id="KW-0521">NADP</keyword>
<evidence type="ECO:0000313" key="15">
    <source>
        <dbReference type="EMBL" id="PYE01677.1"/>
    </source>
</evidence>
<feature type="binding site" evidence="12">
    <location>
        <position position="231"/>
    </location>
    <ligand>
        <name>NADP(+)</name>
        <dbReference type="ChEBI" id="CHEBI:58349"/>
    </ligand>
</feature>
<dbReference type="SUPFAM" id="SSF53223">
    <property type="entry name" value="Aminoacid dehydrogenase-like, N-terminal domain"/>
    <property type="match status" value="1"/>
</dbReference>
<dbReference type="PANTHER" id="PTHR48099">
    <property type="entry name" value="C-1-TETRAHYDROFOLATE SYNTHASE, CYTOPLASMIC-RELATED"/>
    <property type="match status" value="1"/>
</dbReference>
<gene>
    <name evidence="12" type="primary">folD</name>
    <name evidence="15" type="ORF">DNJ73_06235</name>
</gene>
<dbReference type="InterPro" id="IPR036291">
    <property type="entry name" value="NAD(P)-bd_dom_sf"/>
</dbReference>
<dbReference type="FunFam" id="3.40.50.10860:FF:000005">
    <property type="entry name" value="C-1-tetrahydrofolate synthase, cytoplasmic, putative"/>
    <property type="match status" value="1"/>
</dbReference>
<comment type="caution">
    <text evidence="12">Lacks conserved residue(s) required for the propagation of feature annotation.</text>
</comment>
<dbReference type="InterPro" id="IPR020630">
    <property type="entry name" value="THF_DH/CycHdrlase_cat_dom"/>
</dbReference>
<dbReference type="GO" id="GO:0004477">
    <property type="term" value="F:methenyltetrahydrofolate cyclohydrolase activity"/>
    <property type="evidence" value="ECO:0007669"/>
    <property type="project" value="UniProtKB-UniRule"/>
</dbReference>
<dbReference type="PROSITE" id="PS00767">
    <property type="entry name" value="THF_DHG_CYH_2"/>
    <property type="match status" value="1"/>
</dbReference>
<keyword evidence="3 12" id="KW-0554">One-carbon metabolism</keyword>
<organism evidence="15 16">
    <name type="scientific">Prochlorococcus marinus XMU1408</name>
    <dbReference type="NCBI Taxonomy" id="2213228"/>
    <lineage>
        <taxon>Bacteria</taxon>
        <taxon>Bacillati</taxon>
        <taxon>Cyanobacteriota</taxon>
        <taxon>Cyanophyceae</taxon>
        <taxon>Synechococcales</taxon>
        <taxon>Prochlorococcaceae</taxon>
        <taxon>Prochlorococcus</taxon>
    </lineage>
</organism>
<accession>A0A318R022</accession>
<feature type="binding site" evidence="12">
    <location>
        <begin position="165"/>
        <end position="167"/>
    </location>
    <ligand>
        <name>NADP(+)</name>
        <dbReference type="ChEBI" id="CHEBI:58349"/>
    </ligand>
</feature>
<evidence type="ECO:0000256" key="4">
    <source>
        <dbReference type="ARBA" id="ARBA00022605"/>
    </source>
</evidence>
<name>A0A318R022_PROMR</name>
<evidence type="ECO:0000256" key="7">
    <source>
        <dbReference type="ARBA" id="ARBA00022857"/>
    </source>
</evidence>
<dbReference type="Gene3D" id="3.40.50.10860">
    <property type="entry name" value="Leucine Dehydrogenase, chain A, domain 1"/>
    <property type="match status" value="1"/>
</dbReference>
<comment type="caution">
    <text evidence="15">The sequence shown here is derived from an EMBL/GenBank/DDBJ whole genome shotgun (WGS) entry which is preliminary data.</text>
</comment>
<keyword evidence="5 12" id="KW-0658">Purine biosynthesis</keyword>
<evidence type="ECO:0000256" key="12">
    <source>
        <dbReference type="HAMAP-Rule" id="MF_01576"/>
    </source>
</evidence>
<proteinExistence type="inferred from homology"/>
<dbReference type="HAMAP" id="MF_01576">
    <property type="entry name" value="THF_DHG_CYH"/>
    <property type="match status" value="1"/>
</dbReference>
<dbReference type="Gene3D" id="3.40.50.720">
    <property type="entry name" value="NAD(P)-binding Rossmann-like Domain"/>
    <property type="match status" value="1"/>
</dbReference>
<dbReference type="GO" id="GO:0005829">
    <property type="term" value="C:cytosol"/>
    <property type="evidence" value="ECO:0007669"/>
    <property type="project" value="TreeGrafter"/>
</dbReference>
<dbReference type="GO" id="GO:0004488">
    <property type="term" value="F:methylenetetrahydrofolate dehydrogenase (NADP+) activity"/>
    <property type="evidence" value="ECO:0007669"/>
    <property type="project" value="UniProtKB-UniRule"/>
</dbReference>
<dbReference type="InterPro" id="IPR020631">
    <property type="entry name" value="THF_DH/CycHdrlase_NAD-bd_dom"/>
</dbReference>
<dbReference type="GO" id="GO:0006164">
    <property type="term" value="P:purine nucleotide biosynthetic process"/>
    <property type="evidence" value="ECO:0007669"/>
    <property type="project" value="UniProtKB-KW"/>
</dbReference>
<evidence type="ECO:0000259" key="13">
    <source>
        <dbReference type="Pfam" id="PF00763"/>
    </source>
</evidence>
<evidence type="ECO:0000256" key="10">
    <source>
        <dbReference type="ARBA" id="ARBA00023167"/>
    </source>
</evidence>
<dbReference type="GO" id="GO:0009086">
    <property type="term" value="P:methionine biosynthetic process"/>
    <property type="evidence" value="ECO:0007669"/>
    <property type="project" value="UniProtKB-KW"/>
</dbReference>
<evidence type="ECO:0000256" key="6">
    <source>
        <dbReference type="ARBA" id="ARBA00022801"/>
    </source>
</evidence>
<comment type="function">
    <text evidence="12">Catalyzes the oxidation of 5,10-methylenetetrahydrofolate to 5,10-methenyltetrahydrofolate and then the hydrolysis of 5,10-methenyltetrahydrofolate to 10-formyltetrahydrofolate.</text>
</comment>
<dbReference type="RefSeq" id="WP_158466854.1">
    <property type="nucleotide sequence ID" value="NZ_QJUE01000004.1"/>
</dbReference>
<dbReference type="UniPathway" id="UPA00193"/>
<dbReference type="AlphaFoldDB" id="A0A318R022"/>
<dbReference type="FunFam" id="3.40.50.720:FF:000094">
    <property type="entry name" value="Bifunctional protein FolD"/>
    <property type="match status" value="1"/>
</dbReference>
<evidence type="ECO:0000256" key="5">
    <source>
        <dbReference type="ARBA" id="ARBA00022755"/>
    </source>
</evidence>
<dbReference type="InterPro" id="IPR000672">
    <property type="entry name" value="THF_DH/CycHdrlase"/>
</dbReference>
<keyword evidence="10 12" id="KW-0486">Methionine biosynthesis</keyword>
<feature type="domain" description="Tetrahydrofolate dehydrogenase/cyclohydrolase catalytic" evidence="13">
    <location>
        <begin position="5"/>
        <end position="120"/>
    </location>
</feature>
<dbReference type="PRINTS" id="PR00085">
    <property type="entry name" value="THFDHDRGNASE"/>
</dbReference>
<comment type="catalytic activity">
    <reaction evidence="12">
        <text>(6R)-5,10-methenyltetrahydrofolate + H2O = (6R)-10-formyltetrahydrofolate + H(+)</text>
        <dbReference type="Rhea" id="RHEA:23700"/>
        <dbReference type="ChEBI" id="CHEBI:15377"/>
        <dbReference type="ChEBI" id="CHEBI:15378"/>
        <dbReference type="ChEBI" id="CHEBI:57455"/>
        <dbReference type="ChEBI" id="CHEBI:195366"/>
        <dbReference type="EC" id="3.5.4.9"/>
    </reaction>
</comment>
<feature type="domain" description="Tetrahydrofolate dehydrogenase/cyclohydrolase NAD(P)-binding" evidence="14">
    <location>
        <begin position="139"/>
        <end position="291"/>
    </location>
</feature>
<dbReference type="NCBIfam" id="NF010783">
    <property type="entry name" value="PRK14186.1"/>
    <property type="match status" value="1"/>
</dbReference>
<reference evidence="15 16" key="1">
    <citation type="journal article" date="2018" name="Appl. Environ. Microbiol.">
        <title>Genome rearrangement shapes Prochlorococcus ecological adaptation.</title>
        <authorList>
            <person name="Yan W."/>
            <person name="Wei S."/>
            <person name="Wang Q."/>
            <person name="Xiao X."/>
            <person name="Zeng Q."/>
            <person name="Jiao N."/>
            <person name="Zhang R."/>
        </authorList>
    </citation>
    <scope>NUCLEOTIDE SEQUENCE [LARGE SCALE GENOMIC DNA]</scope>
    <source>
        <strain evidence="15 16">XMU1408</strain>
    </source>
</reference>